<dbReference type="EMBL" id="FNND01000003">
    <property type="protein sequence ID" value="SDW64053.1"/>
    <property type="molecule type" value="Genomic_DNA"/>
</dbReference>
<comment type="caution">
    <text evidence="2">The sequence shown here is derived from an EMBL/GenBank/DDBJ whole genome shotgun (WGS) entry which is preliminary data.</text>
</comment>
<reference evidence="2 3" key="1">
    <citation type="submission" date="2016-10" db="EMBL/GenBank/DDBJ databases">
        <authorList>
            <person name="Varghese N."/>
            <person name="Submissions S."/>
        </authorList>
    </citation>
    <scope>NUCLEOTIDE SEQUENCE [LARGE SCALE GENOMIC DNA]</scope>
    <source>
        <strain evidence="2 3">DSM 11449</strain>
    </source>
</reference>
<feature type="transmembrane region" description="Helical" evidence="1">
    <location>
        <begin position="32"/>
        <end position="50"/>
    </location>
</feature>
<keyword evidence="1" id="KW-0472">Membrane</keyword>
<dbReference type="OrthoDB" id="6402664at2"/>
<name>A0A1H2V6W0_9FLAO</name>
<dbReference type="AlphaFoldDB" id="A0A1H2V6W0"/>
<keyword evidence="1" id="KW-1133">Transmembrane helix</keyword>
<dbReference type="Pfam" id="PF04020">
    <property type="entry name" value="Phage_holin_4_2"/>
    <property type="match status" value="1"/>
</dbReference>
<dbReference type="PANTHER" id="PTHR37309:SF1">
    <property type="entry name" value="SLR0284 PROTEIN"/>
    <property type="match status" value="1"/>
</dbReference>
<protein>
    <submittedName>
        <fullName evidence="2">Putative membrane protein</fullName>
    </submittedName>
</protein>
<dbReference type="RefSeq" id="WP_009642037.1">
    <property type="nucleotide sequence ID" value="NZ_CAJPRD010000026.1"/>
</dbReference>
<dbReference type="GeneID" id="85016978"/>
<dbReference type="PANTHER" id="PTHR37309">
    <property type="entry name" value="SLR0284 PROTEIN"/>
    <property type="match status" value="1"/>
</dbReference>
<sequence>MKYILNLIITSLLILGLSKVLPHINVRDFTDALWFSLVVSLLNIFLRPILIVLSLPITVVTFGLFLIVINTIIIILADRLIDGIEIQGFWYAVLFSLCLSAVQSLLNNENQ</sequence>
<proteinExistence type="predicted"/>
<evidence type="ECO:0000313" key="2">
    <source>
        <dbReference type="EMBL" id="SDW64053.1"/>
    </source>
</evidence>
<keyword evidence="3" id="KW-1185">Reference proteome</keyword>
<feature type="transmembrane region" description="Helical" evidence="1">
    <location>
        <begin position="57"/>
        <end position="77"/>
    </location>
</feature>
<dbReference type="Proteomes" id="UP000182771">
    <property type="component" value="Unassembled WGS sequence"/>
</dbReference>
<organism evidence="2 3">
    <name type="scientific">Capnocytophaga granulosa</name>
    <dbReference type="NCBI Taxonomy" id="45242"/>
    <lineage>
        <taxon>Bacteria</taxon>
        <taxon>Pseudomonadati</taxon>
        <taxon>Bacteroidota</taxon>
        <taxon>Flavobacteriia</taxon>
        <taxon>Flavobacteriales</taxon>
        <taxon>Flavobacteriaceae</taxon>
        <taxon>Capnocytophaga</taxon>
    </lineage>
</organism>
<accession>A0A1H2V6W0</accession>
<feature type="transmembrane region" description="Helical" evidence="1">
    <location>
        <begin position="89"/>
        <end position="106"/>
    </location>
</feature>
<gene>
    <name evidence="2" type="ORF">SAMN05444420_10387</name>
</gene>
<keyword evidence="1" id="KW-0812">Transmembrane</keyword>
<dbReference type="InterPro" id="IPR007165">
    <property type="entry name" value="Phage_holin_4_2"/>
</dbReference>
<evidence type="ECO:0000313" key="3">
    <source>
        <dbReference type="Proteomes" id="UP000182771"/>
    </source>
</evidence>
<evidence type="ECO:0000256" key="1">
    <source>
        <dbReference type="SAM" id="Phobius"/>
    </source>
</evidence>